<dbReference type="PANTHER" id="PTHR24414">
    <property type="entry name" value="F-BOX/KELCH-REPEAT PROTEIN SKIP4"/>
    <property type="match status" value="1"/>
</dbReference>
<accession>D7M9Z5</accession>
<dbReference type="PANTHER" id="PTHR24414:SF178">
    <property type="entry name" value="F-BOX DOMAIN-CONTAINING PROTEIN"/>
    <property type="match status" value="1"/>
</dbReference>
<dbReference type="Pfam" id="PF00646">
    <property type="entry name" value="F-box"/>
    <property type="match status" value="1"/>
</dbReference>
<dbReference type="Gramene" id="scaffold_700283.1">
    <property type="protein sequence ID" value="scaffold_700283.1"/>
    <property type="gene ID" value="scaffold_700283.1"/>
</dbReference>
<dbReference type="CDD" id="cd22152">
    <property type="entry name" value="F-box_AtAFR-like"/>
    <property type="match status" value="1"/>
</dbReference>
<protein>
    <recommendedName>
        <fullName evidence="2">F-box domain-containing protein</fullName>
    </recommendedName>
</protein>
<evidence type="ECO:0000313" key="3">
    <source>
        <dbReference type="EMBL" id="EFH45219.1"/>
    </source>
</evidence>
<dbReference type="SUPFAM" id="SSF81383">
    <property type="entry name" value="F-box domain"/>
    <property type="match status" value="1"/>
</dbReference>
<dbReference type="Proteomes" id="UP000008694">
    <property type="component" value="Unassembled WGS sequence"/>
</dbReference>
<evidence type="ECO:0000259" key="2">
    <source>
        <dbReference type="PROSITE" id="PS50181"/>
    </source>
</evidence>
<sequence length="428" mass="48437">MSNSATYKKPPHKKRKTSPSPPDSSWSPLSSLPDEMILSCLARVSRLDQAALSIVSKSYRSLMASPELYKTRSKVGYAENCLYVCLLTPPDLTPRWFILRRGETLNRLSPIPSLCSQPPEASSVVVMDWGIYVIGGFIKETTRTSDVWLLDCRTHTWRQVPSMGVARACAAVGVVNGKIYVFGGCLDPDSSNWAEVFDPKTQTWDSLPPMPDRIKRDQYIHDSVVVRGEKIYAVDGIDRTYCYSPCEGKWGRGNDAPTNGNRRDWCVIDGLIFCISRSGSVYWCEPDQLECEPEGMYWRKVKGLVSLKKRLSSSRLVHFDGKIEALWESYKITIGRDKKLIDLLPGTRLSNSGSNILLLWDVIEEDHLQIWCAEISLERRQGPEIWEISLERRQGGEIWGNIEWSNAVMTVDPFLDRSKVLYSASVTL</sequence>
<dbReference type="EMBL" id="GL348719">
    <property type="protein sequence ID" value="EFH45219.1"/>
    <property type="molecule type" value="Genomic_DNA"/>
</dbReference>
<dbReference type="InterPro" id="IPR036047">
    <property type="entry name" value="F-box-like_dom_sf"/>
</dbReference>
<dbReference type="PROSITE" id="PS50181">
    <property type="entry name" value="FBOX"/>
    <property type="match status" value="1"/>
</dbReference>
<evidence type="ECO:0000313" key="4">
    <source>
        <dbReference type="Proteomes" id="UP000008694"/>
    </source>
</evidence>
<dbReference type="InterPro" id="IPR006652">
    <property type="entry name" value="Kelch_1"/>
</dbReference>
<dbReference type="SMART" id="SM00612">
    <property type="entry name" value="Kelch"/>
    <property type="match status" value="2"/>
</dbReference>
<feature type="domain" description="F-box" evidence="2">
    <location>
        <begin position="26"/>
        <end position="72"/>
    </location>
</feature>
<evidence type="ECO:0000256" key="1">
    <source>
        <dbReference type="SAM" id="MobiDB-lite"/>
    </source>
</evidence>
<keyword evidence="4" id="KW-1185">Reference proteome</keyword>
<dbReference type="InterPro" id="IPR057499">
    <property type="entry name" value="Kelch_FKB95"/>
</dbReference>
<feature type="region of interest" description="Disordered" evidence="1">
    <location>
        <begin position="1"/>
        <end position="28"/>
    </location>
</feature>
<dbReference type="InterPro" id="IPR050354">
    <property type="entry name" value="F-box/kelch-repeat_ARATH"/>
</dbReference>
<organism evidence="4">
    <name type="scientific">Arabidopsis lyrata subsp. lyrata</name>
    <name type="common">Lyre-leaved rock-cress</name>
    <dbReference type="NCBI Taxonomy" id="81972"/>
    <lineage>
        <taxon>Eukaryota</taxon>
        <taxon>Viridiplantae</taxon>
        <taxon>Streptophyta</taxon>
        <taxon>Embryophyta</taxon>
        <taxon>Tracheophyta</taxon>
        <taxon>Spermatophyta</taxon>
        <taxon>Magnoliopsida</taxon>
        <taxon>eudicotyledons</taxon>
        <taxon>Gunneridae</taxon>
        <taxon>Pentapetalae</taxon>
        <taxon>rosids</taxon>
        <taxon>malvids</taxon>
        <taxon>Brassicales</taxon>
        <taxon>Brassicaceae</taxon>
        <taxon>Camelineae</taxon>
        <taxon>Arabidopsis</taxon>
    </lineage>
</organism>
<gene>
    <name evidence="3" type="ORF">ARALYDRAFT_912541</name>
</gene>
<dbReference type="SUPFAM" id="SSF117281">
    <property type="entry name" value="Kelch motif"/>
    <property type="match status" value="1"/>
</dbReference>
<dbReference type="AlphaFoldDB" id="D7M9Z5"/>
<reference evidence="4" key="1">
    <citation type="journal article" date="2011" name="Nat. Genet.">
        <title>The Arabidopsis lyrata genome sequence and the basis of rapid genome size change.</title>
        <authorList>
            <person name="Hu T.T."/>
            <person name="Pattyn P."/>
            <person name="Bakker E.G."/>
            <person name="Cao J."/>
            <person name="Cheng J.-F."/>
            <person name="Clark R.M."/>
            <person name="Fahlgren N."/>
            <person name="Fawcett J.A."/>
            <person name="Grimwood J."/>
            <person name="Gundlach H."/>
            <person name="Haberer G."/>
            <person name="Hollister J.D."/>
            <person name="Ossowski S."/>
            <person name="Ottilar R.P."/>
            <person name="Salamov A.A."/>
            <person name="Schneeberger K."/>
            <person name="Spannagl M."/>
            <person name="Wang X."/>
            <person name="Yang L."/>
            <person name="Nasrallah M.E."/>
            <person name="Bergelson J."/>
            <person name="Carrington J.C."/>
            <person name="Gaut B.S."/>
            <person name="Schmutz J."/>
            <person name="Mayer K.F.X."/>
            <person name="Van de Peer Y."/>
            <person name="Grigoriev I.V."/>
            <person name="Nordborg M."/>
            <person name="Weigel D."/>
            <person name="Guo Y.-L."/>
        </authorList>
    </citation>
    <scope>NUCLEOTIDE SEQUENCE [LARGE SCALE GENOMIC DNA]</scope>
    <source>
        <strain evidence="4">cv. MN47</strain>
    </source>
</reference>
<dbReference type="InterPro" id="IPR001810">
    <property type="entry name" value="F-box_dom"/>
</dbReference>
<dbReference type="InterPro" id="IPR015915">
    <property type="entry name" value="Kelch-typ_b-propeller"/>
</dbReference>
<name>D7M9Z5_ARALL</name>
<proteinExistence type="predicted"/>
<dbReference type="Gene3D" id="2.120.10.80">
    <property type="entry name" value="Kelch-type beta propeller"/>
    <property type="match status" value="1"/>
</dbReference>
<dbReference type="Pfam" id="PF25210">
    <property type="entry name" value="Kelch_FKB95"/>
    <property type="match status" value="1"/>
</dbReference>
<dbReference type="eggNOG" id="KOG1072">
    <property type="taxonomic scope" value="Eukaryota"/>
</dbReference>
<dbReference type="HOGENOM" id="CLU_032521_1_0_1"/>